<reference evidence="1 2" key="1">
    <citation type="journal article" date="2019" name="Int. J. Syst. Evol. Microbiol.">
        <title>The Global Catalogue of Microorganisms (GCM) 10K type strain sequencing project: providing services to taxonomists for standard genome sequencing and annotation.</title>
        <authorList>
            <consortium name="The Broad Institute Genomics Platform"/>
            <consortium name="The Broad Institute Genome Sequencing Center for Infectious Disease"/>
            <person name="Wu L."/>
            <person name="Ma J."/>
        </authorList>
    </citation>
    <scope>NUCLEOTIDE SEQUENCE [LARGE SCALE GENOMIC DNA]</scope>
    <source>
        <strain evidence="1 2">JCM 13318</strain>
    </source>
</reference>
<keyword evidence="2" id="KW-1185">Reference proteome</keyword>
<protein>
    <recommendedName>
        <fullName evidence="3">D-ribose pyranase</fullName>
    </recommendedName>
</protein>
<proteinExistence type="predicted"/>
<evidence type="ECO:0008006" key="3">
    <source>
        <dbReference type="Google" id="ProtNLM"/>
    </source>
</evidence>
<organism evidence="1 2">
    <name type="scientific">Brevibacterium permense</name>
    <dbReference type="NCBI Taxonomy" id="234834"/>
    <lineage>
        <taxon>Bacteria</taxon>
        <taxon>Bacillati</taxon>
        <taxon>Actinomycetota</taxon>
        <taxon>Actinomycetes</taxon>
        <taxon>Micrococcales</taxon>
        <taxon>Brevibacteriaceae</taxon>
        <taxon>Brevibacterium</taxon>
    </lineage>
</organism>
<evidence type="ECO:0000313" key="1">
    <source>
        <dbReference type="EMBL" id="GAA1510940.1"/>
    </source>
</evidence>
<dbReference type="EMBL" id="BAAALX010000004">
    <property type="protein sequence ID" value="GAA1510940.1"/>
    <property type="molecule type" value="Genomic_DNA"/>
</dbReference>
<sequence length="109" mass="11702">MNPALDDLAQKLTSIGHVDRISETSFAVRTADPVLPRSAIVETTQADLELRLTDLASGHPEQIWGQLGLTSDVAAWRLLAVHVEEVIDCMDEDGQTVVILAGGVSVKGR</sequence>
<name>A0ABN2A3Z6_9MICO</name>
<gene>
    <name evidence="1" type="ORF">GCM10009690_12480</name>
</gene>
<dbReference type="RefSeq" id="WP_173155378.1">
    <property type="nucleotide sequence ID" value="NZ_BAAALX010000004.1"/>
</dbReference>
<evidence type="ECO:0000313" key="2">
    <source>
        <dbReference type="Proteomes" id="UP001500177"/>
    </source>
</evidence>
<dbReference type="Proteomes" id="UP001500177">
    <property type="component" value="Unassembled WGS sequence"/>
</dbReference>
<accession>A0ABN2A3Z6</accession>
<comment type="caution">
    <text evidence="1">The sequence shown here is derived from an EMBL/GenBank/DDBJ whole genome shotgun (WGS) entry which is preliminary data.</text>
</comment>